<sequence length="453" mass="50075">MEEVLDPEEEGEDELITLSHLKLRTNCAATYDRLSTALPGCAPRRPHYDPPLSHVRHGTSIHTMCYDSKTILTTLVPYLIRQTKAVFLKLEPSQARRLRALFRADVSHPEDLLSGPTPSSASLSSTRSRLPWFRGSYAVNLGVQFGNLEAVASLEVLSVHNLPRKSATRSSHRSGECSLDPYARSSNCQEADDIYQFSGVVQALDELCVFRPVLSLSVGGAPLDALTQAVARLWMRFSQYPVLTVLRKVLQCRHDAGTCVRLGGVYDFPECRYQMYATVFWASVQEPQMARESAPSAVVPTIAVGPSPQISVRMSASTSSSPFFFSESLPSLPATPDFVLSTLLPAFEQNLPEFEQGSSSLKRGLVEEEDDTAVHPPFSRRRVEAEGADLEWHTGFDVPMPDHVADDLASLLATVSQREASPKFVLRFVRDFISPTLPLTITMKHDLKCVSPL</sequence>
<evidence type="ECO:0000313" key="2">
    <source>
        <dbReference type="Proteomes" id="UP001148786"/>
    </source>
</evidence>
<name>A0A9W8MU65_9AGAR</name>
<comment type="caution">
    <text evidence="1">The sequence shown here is derived from an EMBL/GenBank/DDBJ whole genome shotgun (WGS) entry which is preliminary data.</text>
</comment>
<protein>
    <submittedName>
        <fullName evidence="1">Uncharacterized protein</fullName>
    </submittedName>
</protein>
<reference evidence="1" key="1">
    <citation type="submission" date="2022-07" db="EMBL/GenBank/DDBJ databases">
        <title>Genome Sequence of Agrocybe chaxingu.</title>
        <authorList>
            <person name="Buettner E."/>
        </authorList>
    </citation>
    <scope>NUCLEOTIDE SEQUENCE</scope>
    <source>
        <strain evidence="1">MP-N11</strain>
    </source>
</reference>
<dbReference type="EMBL" id="JANKHO010000421">
    <property type="protein sequence ID" value="KAJ3510148.1"/>
    <property type="molecule type" value="Genomic_DNA"/>
</dbReference>
<accession>A0A9W8MU65</accession>
<proteinExistence type="predicted"/>
<dbReference type="Proteomes" id="UP001148786">
    <property type="component" value="Unassembled WGS sequence"/>
</dbReference>
<gene>
    <name evidence="1" type="ORF">NLJ89_g4843</name>
</gene>
<evidence type="ECO:0000313" key="1">
    <source>
        <dbReference type="EMBL" id="KAJ3510148.1"/>
    </source>
</evidence>
<organism evidence="1 2">
    <name type="scientific">Agrocybe chaxingu</name>
    <dbReference type="NCBI Taxonomy" id="84603"/>
    <lineage>
        <taxon>Eukaryota</taxon>
        <taxon>Fungi</taxon>
        <taxon>Dikarya</taxon>
        <taxon>Basidiomycota</taxon>
        <taxon>Agaricomycotina</taxon>
        <taxon>Agaricomycetes</taxon>
        <taxon>Agaricomycetidae</taxon>
        <taxon>Agaricales</taxon>
        <taxon>Agaricineae</taxon>
        <taxon>Strophariaceae</taxon>
        <taxon>Agrocybe</taxon>
    </lineage>
</organism>
<dbReference type="AlphaFoldDB" id="A0A9W8MU65"/>
<keyword evidence="2" id="KW-1185">Reference proteome</keyword>